<dbReference type="RefSeq" id="WP_188995707.1">
    <property type="nucleotide sequence ID" value="NZ_BMHP01000003.1"/>
</dbReference>
<dbReference type="PANTHER" id="PTHR30383:SF5">
    <property type="entry name" value="SGNH HYDROLASE-TYPE ESTERASE DOMAIN-CONTAINING PROTEIN"/>
    <property type="match status" value="1"/>
</dbReference>
<organism evidence="2 3">
    <name type="scientific">Paenibacillus nasutitermitis</name>
    <dbReference type="NCBI Taxonomy" id="1652958"/>
    <lineage>
        <taxon>Bacteria</taxon>
        <taxon>Bacillati</taxon>
        <taxon>Bacillota</taxon>
        <taxon>Bacilli</taxon>
        <taxon>Bacillales</taxon>
        <taxon>Paenibacillaceae</taxon>
        <taxon>Paenibacillus</taxon>
    </lineage>
</organism>
<accession>A0A916ZB60</accession>
<comment type="caution">
    <text evidence="2">The sequence shown here is derived from an EMBL/GenBank/DDBJ whole genome shotgun (WGS) entry which is preliminary data.</text>
</comment>
<reference evidence="2" key="2">
    <citation type="submission" date="2020-09" db="EMBL/GenBank/DDBJ databases">
        <authorList>
            <person name="Sun Q."/>
            <person name="Zhou Y."/>
        </authorList>
    </citation>
    <scope>NUCLEOTIDE SEQUENCE</scope>
    <source>
        <strain evidence="2">CGMCC 1.15178</strain>
    </source>
</reference>
<feature type="domain" description="SGNH hydrolase-type esterase" evidence="1">
    <location>
        <begin position="14"/>
        <end position="196"/>
    </location>
</feature>
<gene>
    <name evidence="2" type="ORF">GCM10010911_48210</name>
</gene>
<name>A0A916ZB60_9BACL</name>
<dbReference type="AlphaFoldDB" id="A0A916ZB60"/>
<reference evidence="2" key="1">
    <citation type="journal article" date="2014" name="Int. J. Syst. Evol. Microbiol.">
        <title>Complete genome sequence of Corynebacterium casei LMG S-19264T (=DSM 44701T), isolated from a smear-ripened cheese.</title>
        <authorList>
            <consortium name="US DOE Joint Genome Institute (JGI-PGF)"/>
            <person name="Walter F."/>
            <person name="Albersmeier A."/>
            <person name="Kalinowski J."/>
            <person name="Ruckert C."/>
        </authorList>
    </citation>
    <scope>NUCLEOTIDE SEQUENCE</scope>
    <source>
        <strain evidence="2">CGMCC 1.15178</strain>
    </source>
</reference>
<dbReference type="SUPFAM" id="SSF52266">
    <property type="entry name" value="SGNH hydrolase"/>
    <property type="match status" value="1"/>
</dbReference>
<dbReference type="InterPro" id="IPR051532">
    <property type="entry name" value="Ester_Hydrolysis_Enzymes"/>
</dbReference>
<dbReference type="Gene3D" id="3.40.50.1110">
    <property type="entry name" value="SGNH hydrolase"/>
    <property type="match status" value="1"/>
</dbReference>
<proteinExistence type="predicted"/>
<dbReference type="CDD" id="cd01834">
    <property type="entry name" value="SGNH_hydrolase_like_2"/>
    <property type="match status" value="1"/>
</dbReference>
<evidence type="ECO:0000313" key="3">
    <source>
        <dbReference type="Proteomes" id="UP000612456"/>
    </source>
</evidence>
<dbReference type="Pfam" id="PF13472">
    <property type="entry name" value="Lipase_GDSL_2"/>
    <property type="match status" value="1"/>
</dbReference>
<dbReference type="EMBL" id="BMHP01000003">
    <property type="protein sequence ID" value="GGD84272.1"/>
    <property type="molecule type" value="Genomic_DNA"/>
</dbReference>
<dbReference type="Proteomes" id="UP000612456">
    <property type="component" value="Unassembled WGS sequence"/>
</dbReference>
<sequence>MTIIDDNAIVLFQGDSITDAGRNREDGNSLGSGYANLATALFTSKYPQKQVRFLNRGIGGDRVVDLERRWQQDCLDLKPTWLSVYIGINDTWRRYDRGIPMSTEEYITTYRKLITQAKDQLNVNLILVEPFVLPVNDAQKSWREDLDPKIQAVRELAGEFKALYVPLDGLFAQASTQTGPAYWAPDGVHPSPAGSALIAQAWLNAVKA</sequence>
<dbReference type="InterPro" id="IPR013830">
    <property type="entry name" value="SGNH_hydro"/>
</dbReference>
<protein>
    <submittedName>
        <fullName evidence="2">Lipase</fullName>
    </submittedName>
</protein>
<dbReference type="GO" id="GO:0004622">
    <property type="term" value="F:phosphatidylcholine lysophospholipase activity"/>
    <property type="evidence" value="ECO:0007669"/>
    <property type="project" value="TreeGrafter"/>
</dbReference>
<dbReference type="InterPro" id="IPR036514">
    <property type="entry name" value="SGNH_hydro_sf"/>
</dbReference>
<evidence type="ECO:0000259" key="1">
    <source>
        <dbReference type="Pfam" id="PF13472"/>
    </source>
</evidence>
<dbReference type="PANTHER" id="PTHR30383">
    <property type="entry name" value="THIOESTERASE 1/PROTEASE 1/LYSOPHOSPHOLIPASE L1"/>
    <property type="match status" value="1"/>
</dbReference>
<evidence type="ECO:0000313" key="2">
    <source>
        <dbReference type="EMBL" id="GGD84272.1"/>
    </source>
</evidence>
<keyword evidence="3" id="KW-1185">Reference proteome</keyword>